<proteinExistence type="predicted"/>
<evidence type="ECO:0000313" key="2">
    <source>
        <dbReference type="WBParaSite" id="nRc.2.0.1.t02189-RA"/>
    </source>
</evidence>
<evidence type="ECO:0000313" key="1">
    <source>
        <dbReference type="Proteomes" id="UP000887565"/>
    </source>
</evidence>
<organism evidence="1 2">
    <name type="scientific">Romanomermis culicivorax</name>
    <name type="common">Nematode worm</name>
    <dbReference type="NCBI Taxonomy" id="13658"/>
    <lineage>
        <taxon>Eukaryota</taxon>
        <taxon>Metazoa</taxon>
        <taxon>Ecdysozoa</taxon>
        <taxon>Nematoda</taxon>
        <taxon>Enoplea</taxon>
        <taxon>Dorylaimia</taxon>
        <taxon>Mermithida</taxon>
        <taxon>Mermithoidea</taxon>
        <taxon>Mermithidae</taxon>
        <taxon>Romanomermis</taxon>
    </lineage>
</organism>
<protein>
    <submittedName>
        <fullName evidence="2">Uncharacterized protein</fullName>
    </submittedName>
</protein>
<dbReference type="AlphaFoldDB" id="A0A915HKJ4"/>
<name>A0A915HKJ4_ROMCU</name>
<reference evidence="2" key="1">
    <citation type="submission" date="2022-11" db="UniProtKB">
        <authorList>
            <consortium name="WormBaseParasite"/>
        </authorList>
    </citation>
    <scope>IDENTIFICATION</scope>
</reference>
<sequence length="66" mass="7340">MHVVFPRGRHCDAILETIDYKIKTVGAVNNVKRLVHSNIGCAEQVTSVHTQVLDLGPNLELTLLNF</sequence>
<dbReference type="Proteomes" id="UP000887565">
    <property type="component" value="Unplaced"/>
</dbReference>
<dbReference type="WBParaSite" id="nRc.2.0.1.t02189-RA">
    <property type="protein sequence ID" value="nRc.2.0.1.t02189-RA"/>
    <property type="gene ID" value="nRc.2.0.1.g02189"/>
</dbReference>
<keyword evidence="1" id="KW-1185">Reference proteome</keyword>
<accession>A0A915HKJ4</accession>